<proteinExistence type="predicted"/>
<feature type="compositionally biased region" description="Low complexity" evidence="1">
    <location>
        <begin position="128"/>
        <end position="152"/>
    </location>
</feature>
<dbReference type="GO" id="GO:0030198">
    <property type="term" value="P:extracellular matrix organization"/>
    <property type="evidence" value="ECO:0007669"/>
    <property type="project" value="TreeGrafter"/>
</dbReference>
<feature type="region of interest" description="Disordered" evidence="1">
    <location>
        <begin position="127"/>
        <end position="185"/>
    </location>
</feature>
<comment type="caution">
    <text evidence="3">The sequence shown here is derived from an EMBL/GenBank/DDBJ whole genome shotgun (WGS) entry which is preliminary data.</text>
</comment>
<feature type="region of interest" description="Disordered" evidence="1">
    <location>
        <begin position="18"/>
        <end position="74"/>
    </location>
</feature>
<dbReference type="GO" id="GO:0005615">
    <property type="term" value="C:extracellular space"/>
    <property type="evidence" value="ECO:0007669"/>
    <property type="project" value="TreeGrafter"/>
</dbReference>
<organism evidence="3 4">
    <name type="scientific">Archangium gephyra</name>
    <dbReference type="NCBI Taxonomy" id="48"/>
    <lineage>
        <taxon>Bacteria</taxon>
        <taxon>Pseudomonadati</taxon>
        <taxon>Myxococcota</taxon>
        <taxon>Myxococcia</taxon>
        <taxon>Myxococcales</taxon>
        <taxon>Cystobacterineae</taxon>
        <taxon>Archangiaceae</taxon>
        <taxon>Archangium</taxon>
    </lineage>
</organism>
<protein>
    <recommendedName>
        <fullName evidence="5">Collagen triple helix repeat protein</fullName>
    </recommendedName>
</protein>
<evidence type="ECO:0000313" key="4">
    <source>
        <dbReference type="Proteomes" id="UP000249061"/>
    </source>
</evidence>
<dbReference type="GO" id="GO:0030020">
    <property type="term" value="F:extracellular matrix structural constituent conferring tensile strength"/>
    <property type="evidence" value="ECO:0007669"/>
    <property type="project" value="TreeGrafter"/>
</dbReference>
<sequence>MRALLAASLVVALAACPSSTGTQGPEGPQGPAGATGPQGPQGPRGDPGINGADGMPGATGAQGPQGPQGVQGPAGAVLVLDGGVVVGPPGAAVLVTPITAGGAPCPTGGVRITQFVDGGISNLCNGEVGPQGPAGPQGVAGPTGAAGVAGPTGPQGGVGPQGPAGSTGATGAQGVAGPAGPQGAAGASVTVTVLPTMSPQCATGGVRIGYPDGGASNVCNGAQGAQGIQGVAGPQGPAGPMGSTGPAGPQGVAGPTGATGPQGPMGPPGQVLYVDGGIVIGGSASPDRVTFAGYTVATFNGNLGGNVGANARCNAEYPGAVFCTRSDFAKTEPADYPPAMSGAWVDNARDSNGFRSGGECYQSANGGWTHNGTGDTGTWVQPNGLESNSSCNAQKPLACCRVPRTVTFRGFTTALYTGNLGGNIGANAKCRAEFPGSVFCTRSDYAKTEPNVYPPASGAWVDNVRDSNGFRGGGECYQSAGGGWTHDGSGDTGTWLQPNGLESNSACNAQKPLACCQLP</sequence>
<evidence type="ECO:0000256" key="2">
    <source>
        <dbReference type="SAM" id="SignalP"/>
    </source>
</evidence>
<dbReference type="Proteomes" id="UP000249061">
    <property type="component" value="Unassembled WGS sequence"/>
</dbReference>
<reference evidence="3 4" key="1">
    <citation type="submission" date="2017-08" db="EMBL/GenBank/DDBJ databases">
        <title>Infants hospitalized years apart are colonized by the same room-sourced microbial strains.</title>
        <authorList>
            <person name="Brooks B."/>
            <person name="Olm M.R."/>
            <person name="Firek B.A."/>
            <person name="Baker R."/>
            <person name="Thomas B.C."/>
            <person name="Morowitz M.J."/>
            <person name="Banfield J.F."/>
        </authorList>
    </citation>
    <scope>NUCLEOTIDE SEQUENCE [LARGE SCALE GENOMIC DNA]</scope>
    <source>
        <strain evidence="3">S2_003_000_R2_14</strain>
    </source>
</reference>
<feature type="chain" id="PRO_5015952151" description="Collagen triple helix repeat protein" evidence="2">
    <location>
        <begin position="23"/>
        <end position="519"/>
    </location>
</feature>
<dbReference type="PROSITE" id="PS51257">
    <property type="entry name" value="PROKAR_LIPOPROTEIN"/>
    <property type="match status" value="1"/>
</dbReference>
<accession>A0A2W5T765</accession>
<evidence type="ECO:0008006" key="5">
    <source>
        <dbReference type="Google" id="ProtNLM"/>
    </source>
</evidence>
<dbReference type="AlphaFoldDB" id="A0A2W5T765"/>
<keyword evidence="2" id="KW-0732">Signal</keyword>
<evidence type="ECO:0000256" key="1">
    <source>
        <dbReference type="SAM" id="MobiDB-lite"/>
    </source>
</evidence>
<dbReference type="Pfam" id="PF01391">
    <property type="entry name" value="Collagen"/>
    <property type="match status" value="3"/>
</dbReference>
<evidence type="ECO:0000313" key="3">
    <source>
        <dbReference type="EMBL" id="PZR07315.1"/>
    </source>
</evidence>
<dbReference type="EMBL" id="QFQP01000032">
    <property type="protein sequence ID" value="PZR07315.1"/>
    <property type="molecule type" value="Genomic_DNA"/>
</dbReference>
<feature type="compositionally biased region" description="Low complexity" evidence="1">
    <location>
        <begin position="233"/>
        <end position="262"/>
    </location>
</feature>
<feature type="signal peptide" evidence="2">
    <location>
        <begin position="1"/>
        <end position="22"/>
    </location>
</feature>
<gene>
    <name evidence="3" type="ORF">DI536_28100</name>
</gene>
<feature type="compositionally biased region" description="Low complexity" evidence="1">
    <location>
        <begin position="18"/>
        <end position="47"/>
    </location>
</feature>
<name>A0A2W5T765_9BACT</name>
<dbReference type="GO" id="GO:0031012">
    <property type="term" value="C:extracellular matrix"/>
    <property type="evidence" value="ECO:0007669"/>
    <property type="project" value="TreeGrafter"/>
</dbReference>
<dbReference type="InterPro" id="IPR050149">
    <property type="entry name" value="Collagen_superfamily"/>
</dbReference>
<feature type="region of interest" description="Disordered" evidence="1">
    <location>
        <begin position="233"/>
        <end position="264"/>
    </location>
</feature>
<feature type="compositionally biased region" description="Gly residues" evidence="1">
    <location>
        <begin position="153"/>
        <end position="162"/>
    </location>
</feature>
<dbReference type="PANTHER" id="PTHR24023">
    <property type="entry name" value="COLLAGEN ALPHA"/>
    <property type="match status" value="1"/>
</dbReference>
<dbReference type="InterPro" id="IPR008160">
    <property type="entry name" value="Collagen"/>
</dbReference>
<feature type="compositionally biased region" description="Low complexity" evidence="1">
    <location>
        <begin position="163"/>
        <end position="185"/>
    </location>
</feature>
<feature type="compositionally biased region" description="Low complexity" evidence="1">
    <location>
        <begin position="55"/>
        <end position="74"/>
    </location>
</feature>
<dbReference type="PANTHER" id="PTHR24023:SF1095">
    <property type="entry name" value="EGF-LIKE DOMAIN-CONTAINING PROTEIN"/>
    <property type="match status" value="1"/>
</dbReference>